<comment type="caution">
    <text evidence="2">The sequence shown here is derived from an EMBL/GenBank/DDBJ whole genome shotgun (WGS) entry which is preliminary data.</text>
</comment>
<evidence type="ECO:0000313" key="3">
    <source>
        <dbReference type="Proteomes" id="UP001597399"/>
    </source>
</evidence>
<protein>
    <recommendedName>
        <fullName evidence="4">Transposase</fullName>
    </recommendedName>
</protein>
<evidence type="ECO:0000313" key="2">
    <source>
        <dbReference type="EMBL" id="MFD2694675.1"/>
    </source>
</evidence>
<accession>A0ABW5S4G5</accession>
<dbReference type="Proteomes" id="UP001597399">
    <property type="component" value="Unassembled WGS sequence"/>
</dbReference>
<dbReference type="RefSeq" id="WP_253063772.1">
    <property type="nucleotide sequence ID" value="NZ_JAMXWM010000024.1"/>
</dbReference>
<proteinExistence type="predicted"/>
<feature type="region of interest" description="Disordered" evidence="1">
    <location>
        <begin position="95"/>
        <end position="118"/>
    </location>
</feature>
<evidence type="ECO:0008006" key="4">
    <source>
        <dbReference type="Google" id="ProtNLM"/>
    </source>
</evidence>
<feature type="compositionally biased region" description="Polar residues" evidence="1">
    <location>
        <begin position="109"/>
        <end position="118"/>
    </location>
</feature>
<gene>
    <name evidence="2" type="ORF">ACFSUE_13725</name>
</gene>
<sequence length="118" mass="13098">MDRQLLRNGLIESSFVPPGTLRNLRDLTRYRRKLLQMSTEQKSRIHNVLQDANIKLTSYMSDVFGVSGCILLEAIMNGKSLTGSFSCKNKAKNESSSAFGCPERENPATLLTNDSSAI</sequence>
<reference evidence="3" key="1">
    <citation type="journal article" date="2019" name="Int. J. Syst. Evol. Microbiol.">
        <title>The Global Catalogue of Microorganisms (GCM) 10K type strain sequencing project: providing services to taxonomists for standard genome sequencing and annotation.</title>
        <authorList>
            <consortium name="The Broad Institute Genomics Platform"/>
            <consortium name="The Broad Institute Genome Sequencing Center for Infectious Disease"/>
            <person name="Wu L."/>
            <person name="Ma J."/>
        </authorList>
    </citation>
    <scope>NUCLEOTIDE SEQUENCE [LARGE SCALE GENOMIC DNA]</scope>
    <source>
        <strain evidence="3">TISTR 2466</strain>
    </source>
</reference>
<evidence type="ECO:0000256" key="1">
    <source>
        <dbReference type="SAM" id="MobiDB-lite"/>
    </source>
</evidence>
<name>A0ABW5S4G5_9BACL</name>
<keyword evidence="3" id="KW-1185">Reference proteome</keyword>
<dbReference type="EMBL" id="JBHUMQ010000029">
    <property type="protein sequence ID" value="MFD2694675.1"/>
    <property type="molecule type" value="Genomic_DNA"/>
</dbReference>
<organism evidence="2 3">
    <name type="scientific">Sporolactobacillus shoreicorticis</name>
    <dbReference type="NCBI Taxonomy" id="1923877"/>
    <lineage>
        <taxon>Bacteria</taxon>
        <taxon>Bacillati</taxon>
        <taxon>Bacillota</taxon>
        <taxon>Bacilli</taxon>
        <taxon>Bacillales</taxon>
        <taxon>Sporolactobacillaceae</taxon>
        <taxon>Sporolactobacillus</taxon>
    </lineage>
</organism>